<evidence type="ECO:0000256" key="9">
    <source>
        <dbReference type="PROSITE-ProRule" id="PRU00473"/>
    </source>
</evidence>
<evidence type="ECO:0000313" key="13">
    <source>
        <dbReference type="EMBL" id="SFA37833.1"/>
    </source>
</evidence>
<dbReference type="STRING" id="332999.SAMN04488511_10134"/>
<dbReference type="SUPFAM" id="SSF103647">
    <property type="entry name" value="TSP type-3 repeat"/>
    <property type="match status" value="1"/>
</dbReference>
<dbReference type="CDD" id="cd07185">
    <property type="entry name" value="OmpA_C-like"/>
    <property type="match status" value="1"/>
</dbReference>
<dbReference type="GO" id="GO:0006811">
    <property type="term" value="P:monoatomic ion transport"/>
    <property type="evidence" value="ECO:0007669"/>
    <property type="project" value="UniProtKB-KW"/>
</dbReference>
<dbReference type="InterPro" id="IPR036737">
    <property type="entry name" value="OmpA-like_sf"/>
</dbReference>
<dbReference type="RefSeq" id="WP_090978919.1">
    <property type="nucleotide sequence ID" value="NZ_FOJM01000001.1"/>
</dbReference>
<dbReference type="SUPFAM" id="SSF103088">
    <property type="entry name" value="OmpA-like"/>
    <property type="match status" value="1"/>
</dbReference>
<keyword evidence="3" id="KW-1134">Transmembrane beta strand</keyword>
<evidence type="ECO:0000256" key="6">
    <source>
        <dbReference type="ARBA" id="ARBA00023114"/>
    </source>
</evidence>
<feature type="domain" description="OmpA-like" evidence="12">
    <location>
        <begin position="334"/>
        <end position="447"/>
    </location>
</feature>
<evidence type="ECO:0000313" key="14">
    <source>
        <dbReference type="Proteomes" id="UP000198836"/>
    </source>
</evidence>
<dbReference type="PROSITE" id="PS51123">
    <property type="entry name" value="OMPA_2"/>
    <property type="match status" value="1"/>
</dbReference>
<evidence type="ECO:0000259" key="12">
    <source>
        <dbReference type="PROSITE" id="PS51123"/>
    </source>
</evidence>
<name>A0A1I0SEL3_9SPHI</name>
<evidence type="ECO:0000256" key="2">
    <source>
        <dbReference type="ARBA" id="ARBA00022448"/>
    </source>
</evidence>
<evidence type="ECO:0000256" key="8">
    <source>
        <dbReference type="ARBA" id="ARBA00023237"/>
    </source>
</evidence>
<dbReference type="PANTHER" id="PTHR30329">
    <property type="entry name" value="STATOR ELEMENT OF FLAGELLAR MOTOR COMPLEX"/>
    <property type="match status" value="1"/>
</dbReference>
<dbReference type="GO" id="GO:0005509">
    <property type="term" value="F:calcium ion binding"/>
    <property type="evidence" value="ECO:0007669"/>
    <property type="project" value="InterPro"/>
</dbReference>
<dbReference type="Proteomes" id="UP000198836">
    <property type="component" value="Unassembled WGS sequence"/>
</dbReference>
<evidence type="ECO:0000256" key="11">
    <source>
        <dbReference type="SAM" id="SignalP"/>
    </source>
</evidence>
<accession>A0A1I0SEL3</accession>
<evidence type="ECO:0000256" key="10">
    <source>
        <dbReference type="SAM" id="Coils"/>
    </source>
</evidence>
<dbReference type="PRINTS" id="PR01021">
    <property type="entry name" value="OMPADOMAIN"/>
</dbReference>
<feature type="chain" id="PRO_5011498015" evidence="11">
    <location>
        <begin position="24"/>
        <end position="447"/>
    </location>
</feature>
<dbReference type="InterPro" id="IPR050330">
    <property type="entry name" value="Bact_OuterMem_StrucFunc"/>
</dbReference>
<dbReference type="InterPro" id="IPR028974">
    <property type="entry name" value="TSP_type-3_rpt"/>
</dbReference>
<dbReference type="AlphaFoldDB" id="A0A1I0SEL3"/>
<reference evidence="14" key="1">
    <citation type="submission" date="2016-10" db="EMBL/GenBank/DDBJ databases">
        <authorList>
            <person name="Varghese N."/>
            <person name="Submissions S."/>
        </authorList>
    </citation>
    <scope>NUCLEOTIDE SEQUENCE [LARGE SCALE GENOMIC DNA]</scope>
    <source>
        <strain evidence="14">DSM 18130</strain>
    </source>
</reference>
<feature type="signal peptide" evidence="11">
    <location>
        <begin position="1"/>
        <end position="23"/>
    </location>
</feature>
<keyword evidence="11" id="KW-0732">Signal</keyword>
<sequence length="447" mass="48485">MNTRITKSTMLVALLGLSSQLFAQDTPMTTGTTAERFSPKEFRTWSIGVHGGLLTPRTIFGNSNHQFQTPVEHIGYGGYIKKQILPQLGIQADFLAGKVEELRIANGIDAAGNTTYAANTGYKTNIQWSGALSAVWNVANININNENGILIPYLKAGAGYMSSGATTMPANTQDAGYYREGWFVPVGAGFKLGVAKGINVDLGYDVNFVKSAKFDGVNSGVNDRFAYAHAGLEFALGSKEKPQLQNYSSLANLRKQSAEESAELRRALSTAEQNAQRDREQYAKDLADDDNDGVANKFDKCPGTPSGTVVDGSGCPIKVQREIIKETKVITEEDRKVVKDAISNLEFDLGKSTIRSKSYATLNRVAALLVDKNFSLKLAGHTDNTGGRELNLRLSKERAESVKAYLVSQGANASRIEATGYGPDQPIATNKTAAGRQENRRVEFTLY</sequence>
<keyword evidence="7 9" id="KW-0472">Membrane</keyword>
<protein>
    <submittedName>
        <fullName evidence="13">OmpA-OmpF porin, OOP family</fullName>
    </submittedName>
</protein>
<evidence type="ECO:0000256" key="4">
    <source>
        <dbReference type="ARBA" id="ARBA00022692"/>
    </source>
</evidence>
<keyword evidence="4" id="KW-0812">Transmembrane</keyword>
<evidence type="ECO:0000256" key="5">
    <source>
        <dbReference type="ARBA" id="ARBA00023065"/>
    </source>
</evidence>
<feature type="coiled-coil region" evidence="10">
    <location>
        <begin position="250"/>
        <end position="281"/>
    </location>
</feature>
<dbReference type="PANTHER" id="PTHR30329:SF21">
    <property type="entry name" value="LIPOPROTEIN YIAD-RELATED"/>
    <property type="match status" value="1"/>
</dbReference>
<dbReference type="InterPro" id="IPR006664">
    <property type="entry name" value="OMP_bac"/>
</dbReference>
<dbReference type="InterPro" id="IPR006665">
    <property type="entry name" value="OmpA-like"/>
</dbReference>
<comment type="subcellular location">
    <subcellularLocation>
        <location evidence="1">Cell outer membrane</location>
        <topology evidence="1">Multi-pass membrane protein</topology>
    </subcellularLocation>
</comment>
<dbReference type="Pfam" id="PF00691">
    <property type="entry name" value="OmpA"/>
    <property type="match status" value="1"/>
</dbReference>
<evidence type="ECO:0000256" key="1">
    <source>
        <dbReference type="ARBA" id="ARBA00004571"/>
    </source>
</evidence>
<dbReference type="SUPFAM" id="SSF56925">
    <property type="entry name" value="OMPA-like"/>
    <property type="match status" value="1"/>
</dbReference>
<keyword evidence="14" id="KW-1185">Reference proteome</keyword>
<organism evidence="13 14">
    <name type="scientific">Pedobacter suwonensis</name>
    <dbReference type="NCBI Taxonomy" id="332999"/>
    <lineage>
        <taxon>Bacteria</taxon>
        <taxon>Pseudomonadati</taxon>
        <taxon>Bacteroidota</taxon>
        <taxon>Sphingobacteriia</taxon>
        <taxon>Sphingobacteriales</taxon>
        <taxon>Sphingobacteriaceae</taxon>
        <taxon>Pedobacter</taxon>
    </lineage>
</organism>
<dbReference type="InterPro" id="IPR011250">
    <property type="entry name" value="OMP/PagP_B-barrel"/>
</dbReference>
<dbReference type="GO" id="GO:0009279">
    <property type="term" value="C:cell outer membrane"/>
    <property type="evidence" value="ECO:0007669"/>
    <property type="project" value="UniProtKB-SubCell"/>
</dbReference>
<keyword evidence="10" id="KW-0175">Coiled coil</keyword>
<dbReference type="OrthoDB" id="1522982at2"/>
<keyword evidence="5" id="KW-0406">Ion transport</keyword>
<keyword evidence="6" id="KW-0626">Porin</keyword>
<gene>
    <name evidence="13" type="ORF">SAMN04488511_10134</name>
</gene>
<dbReference type="GO" id="GO:0015288">
    <property type="term" value="F:porin activity"/>
    <property type="evidence" value="ECO:0007669"/>
    <property type="project" value="UniProtKB-KW"/>
</dbReference>
<evidence type="ECO:0000256" key="7">
    <source>
        <dbReference type="ARBA" id="ARBA00023136"/>
    </source>
</evidence>
<dbReference type="Gene3D" id="3.30.1330.60">
    <property type="entry name" value="OmpA-like domain"/>
    <property type="match status" value="1"/>
</dbReference>
<dbReference type="GO" id="GO:0046930">
    <property type="term" value="C:pore complex"/>
    <property type="evidence" value="ECO:0007669"/>
    <property type="project" value="UniProtKB-KW"/>
</dbReference>
<dbReference type="EMBL" id="FOJM01000001">
    <property type="protein sequence ID" value="SFA37833.1"/>
    <property type="molecule type" value="Genomic_DNA"/>
</dbReference>
<keyword evidence="2" id="KW-0813">Transport</keyword>
<evidence type="ECO:0000256" key="3">
    <source>
        <dbReference type="ARBA" id="ARBA00022452"/>
    </source>
</evidence>
<proteinExistence type="predicted"/>
<keyword evidence="8" id="KW-0998">Cell outer membrane</keyword>